<name>A0A397V8G9_9GLOM</name>
<dbReference type="PANTHER" id="PTHR43628:SF1">
    <property type="entry name" value="CHITIN SYNTHASE REGULATORY FACTOR 2-RELATED"/>
    <property type="match status" value="1"/>
</dbReference>
<dbReference type="SUPFAM" id="SSF56112">
    <property type="entry name" value="Protein kinase-like (PK-like)"/>
    <property type="match status" value="1"/>
</dbReference>
<accession>A0A397V8G9</accession>
<dbReference type="Gene3D" id="1.25.40.10">
    <property type="entry name" value="Tetratricopeptide repeat domain"/>
    <property type="match status" value="1"/>
</dbReference>
<dbReference type="STRING" id="44941.A0A397V8G9"/>
<proteinExistence type="predicted"/>
<comment type="caution">
    <text evidence="2">The sequence shown here is derived from an EMBL/GenBank/DDBJ whole genome shotgun (WGS) entry which is preliminary data.</text>
</comment>
<protein>
    <recommendedName>
        <fullName evidence="1">Serine-threonine/tyrosine-protein kinase catalytic domain-containing protein</fullName>
    </recommendedName>
</protein>
<dbReference type="Pfam" id="PF07714">
    <property type="entry name" value="PK_Tyr_Ser-Thr"/>
    <property type="match status" value="1"/>
</dbReference>
<evidence type="ECO:0000313" key="2">
    <source>
        <dbReference type="EMBL" id="RIB18725.1"/>
    </source>
</evidence>
<organism evidence="2 3">
    <name type="scientific">Gigaspora rosea</name>
    <dbReference type="NCBI Taxonomy" id="44941"/>
    <lineage>
        <taxon>Eukaryota</taxon>
        <taxon>Fungi</taxon>
        <taxon>Fungi incertae sedis</taxon>
        <taxon>Mucoromycota</taxon>
        <taxon>Glomeromycotina</taxon>
        <taxon>Glomeromycetes</taxon>
        <taxon>Diversisporales</taxon>
        <taxon>Gigasporaceae</taxon>
        <taxon>Gigaspora</taxon>
    </lineage>
</organism>
<dbReference type="InterPro" id="IPR052945">
    <property type="entry name" value="Mitotic_Regulator"/>
</dbReference>
<evidence type="ECO:0000259" key="1">
    <source>
        <dbReference type="Pfam" id="PF07714"/>
    </source>
</evidence>
<dbReference type="EMBL" id="QKWP01000521">
    <property type="protein sequence ID" value="RIB18725.1"/>
    <property type="molecule type" value="Genomic_DNA"/>
</dbReference>
<dbReference type="Proteomes" id="UP000266673">
    <property type="component" value="Unassembled WGS sequence"/>
</dbReference>
<sequence>MLGSSKGMYQIVHCYEDGKGVKVDWKEVYIHYRKSSEMGYSDGTYSVCCCYQSGFGTQQDESRAFVNYLKLSEIEHPLAEMEYLEAIIDLNIFYEFGIGVKKEVYEAFICYQKLDEIGDSNGTYRLGISSADMGSNNGEYKVGNCYRKRIGVEKKTEKRIKISRLNITKNQLKKEMLMNGRCYENGIGIQPNIQVALTYYKTSAYMGHEYALEGQEIEEYVKLVDRSMRAMDIEDRKRDNYTLGNLNENEKKRMGTNSWKKLRSPVYGNCGNCNRDNTSPVWCLTSMTYVKAIEWIPYDRLINVKFIGEGAFGSIFSATWLNGHENLVAIIMNINPSCVVALKTLSDPDKDPYFFLKELKDSVRCRMKSSKLHIYGLTRDSHNKYLMVFQYVSQGSLHEFLKSKIKNLKWRNKLDLLVGLGYSRKNNTYIKEGKIIGMIPYIASEVLSGTSPHQRLTFIALVPSWQKRDSYCYVELAKQCMDSDPQKRPNQDSKALEAQ</sequence>
<dbReference type="AlphaFoldDB" id="A0A397V8G9"/>
<dbReference type="OrthoDB" id="272077at2759"/>
<dbReference type="InterPro" id="IPR011009">
    <property type="entry name" value="Kinase-like_dom_sf"/>
</dbReference>
<dbReference type="InterPro" id="IPR011990">
    <property type="entry name" value="TPR-like_helical_dom_sf"/>
</dbReference>
<dbReference type="GO" id="GO:0004672">
    <property type="term" value="F:protein kinase activity"/>
    <property type="evidence" value="ECO:0007669"/>
    <property type="project" value="InterPro"/>
</dbReference>
<feature type="domain" description="Serine-threonine/tyrosine-protein kinase catalytic" evidence="1">
    <location>
        <begin position="305"/>
        <end position="418"/>
    </location>
</feature>
<dbReference type="InterPro" id="IPR001245">
    <property type="entry name" value="Ser-Thr/Tyr_kinase_cat_dom"/>
</dbReference>
<dbReference type="PANTHER" id="PTHR43628">
    <property type="entry name" value="ACTIVATOR OF C KINASE PROTEIN 1-RELATED"/>
    <property type="match status" value="1"/>
</dbReference>
<dbReference type="SMART" id="SM00671">
    <property type="entry name" value="SEL1"/>
    <property type="match status" value="4"/>
</dbReference>
<reference evidence="2 3" key="1">
    <citation type="submission" date="2018-06" db="EMBL/GenBank/DDBJ databases">
        <title>Comparative genomics reveals the genomic features of Rhizophagus irregularis, R. cerebriforme, R. diaphanum and Gigaspora rosea, and their symbiotic lifestyle signature.</title>
        <authorList>
            <person name="Morin E."/>
            <person name="San Clemente H."/>
            <person name="Chen E.C.H."/>
            <person name="De La Providencia I."/>
            <person name="Hainaut M."/>
            <person name="Kuo A."/>
            <person name="Kohler A."/>
            <person name="Murat C."/>
            <person name="Tang N."/>
            <person name="Roy S."/>
            <person name="Loubradou J."/>
            <person name="Henrissat B."/>
            <person name="Grigoriev I.V."/>
            <person name="Corradi N."/>
            <person name="Roux C."/>
            <person name="Martin F.M."/>
        </authorList>
    </citation>
    <scope>NUCLEOTIDE SEQUENCE [LARGE SCALE GENOMIC DNA]</scope>
    <source>
        <strain evidence="2 3">DAOM 194757</strain>
    </source>
</reference>
<dbReference type="Pfam" id="PF08238">
    <property type="entry name" value="Sel1"/>
    <property type="match status" value="4"/>
</dbReference>
<gene>
    <name evidence="2" type="ORF">C2G38_2183829</name>
</gene>
<dbReference type="InterPro" id="IPR006597">
    <property type="entry name" value="Sel1-like"/>
</dbReference>
<dbReference type="Gene3D" id="1.10.510.10">
    <property type="entry name" value="Transferase(Phosphotransferase) domain 1"/>
    <property type="match status" value="1"/>
</dbReference>
<keyword evidence="3" id="KW-1185">Reference proteome</keyword>
<dbReference type="SUPFAM" id="SSF81901">
    <property type="entry name" value="HCP-like"/>
    <property type="match status" value="1"/>
</dbReference>
<evidence type="ECO:0000313" key="3">
    <source>
        <dbReference type="Proteomes" id="UP000266673"/>
    </source>
</evidence>